<protein>
    <submittedName>
        <fullName evidence="1">Uncharacterized protein</fullName>
    </submittedName>
</protein>
<organism evidence="1 2">
    <name type="scientific">Dichomitus squalens</name>
    <dbReference type="NCBI Taxonomy" id="114155"/>
    <lineage>
        <taxon>Eukaryota</taxon>
        <taxon>Fungi</taxon>
        <taxon>Dikarya</taxon>
        <taxon>Basidiomycota</taxon>
        <taxon>Agaricomycotina</taxon>
        <taxon>Agaricomycetes</taxon>
        <taxon>Polyporales</taxon>
        <taxon>Polyporaceae</taxon>
        <taxon>Dichomitus</taxon>
    </lineage>
</organism>
<proteinExistence type="predicted"/>
<dbReference type="STRING" id="114155.A0A4Q9NT33"/>
<dbReference type="AlphaFoldDB" id="A0A4Q9NT33"/>
<dbReference type="Proteomes" id="UP000292082">
    <property type="component" value="Unassembled WGS sequence"/>
</dbReference>
<keyword evidence="2" id="KW-1185">Reference proteome</keyword>
<reference evidence="1 2" key="1">
    <citation type="submission" date="2019-01" db="EMBL/GenBank/DDBJ databases">
        <title>Draft genome sequences of three monokaryotic isolates of the white-rot basidiomycete fungus Dichomitus squalens.</title>
        <authorList>
            <consortium name="DOE Joint Genome Institute"/>
            <person name="Lopez S.C."/>
            <person name="Andreopoulos B."/>
            <person name="Pangilinan J."/>
            <person name="Lipzen A."/>
            <person name="Riley R."/>
            <person name="Ahrendt S."/>
            <person name="Ng V."/>
            <person name="Barry K."/>
            <person name="Daum C."/>
            <person name="Grigoriev I.V."/>
            <person name="Hilden K.S."/>
            <person name="Makela M.R."/>
            <person name="de Vries R.P."/>
        </authorList>
    </citation>
    <scope>NUCLEOTIDE SEQUENCE [LARGE SCALE GENOMIC DNA]</scope>
    <source>
        <strain evidence="1 2">CBS 464.89</strain>
    </source>
</reference>
<name>A0A4Q9NT33_9APHY</name>
<dbReference type="PANTHER" id="PTHR40465">
    <property type="entry name" value="CHROMOSOME 1, WHOLE GENOME SHOTGUN SEQUENCE"/>
    <property type="match status" value="1"/>
</dbReference>
<dbReference type="PANTHER" id="PTHR40465:SF1">
    <property type="entry name" value="DUF6534 DOMAIN-CONTAINING PROTEIN"/>
    <property type="match status" value="1"/>
</dbReference>
<evidence type="ECO:0000313" key="1">
    <source>
        <dbReference type="EMBL" id="TBU54631.1"/>
    </source>
</evidence>
<sequence length="268" mass="29811">MPPLLAPSLYLSATLGPRHAPQLGDTFGAVLIGNFVGLVMYGITTCQTYRYLRMYPKDRRCLKAFVLALLALDTLHLIESSHMCYYYFVTNYFNPSALLSGTWSARLLSPTMGVIVLLTQAFYIRRLYLLNQHHSRLVLGLVPIMVAAMGVFFLFQSAGVESTLNVAALISMVASKHTLLYIGLIIPATRSYPTSVIAVLNSRKSSVERKYQSCDWETIGLSTLQFSDPTVNMSVGSPILRHHASTVIQIKVHTDKEERSETASEIML</sequence>
<evidence type="ECO:0000313" key="2">
    <source>
        <dbReference type="Proteomes" id="UP000292082"/>
    </source>
</evidence>
<dbReference type="EMBL" id="ML145184">
    <property type="protein sequence ID" value="TBU54631.1"/>
    <property type="molecule type" value="Genomic_DNA"/>
</dbReference>
<accession>A0A4Q9NT33</accession>
<gene>
    <name evidence="1" type="ORF">BD310DRAFT_827574</name>
</gene>